<organism evidence="2 3">
    <name type="scientific">Roseimaritima ulvae</name>
    <dbReference type="NCBI Taxonomy" id="980254"/>
    <lineage>
        <taxon>Bacteria</taxon>
        <taxon>Pseudomonadati</taxon>
        <taxon>Planctomycetota</taxon>
        <taxon>Planctomycetia</taxon>
        <taxon>Pirellulales</taxon>
        <taxon>Pirellulaceae</taxon>
        <taxon>Roseimaritima</taxon>
    </lineage>
</organism>
<dbReference type="OrthoDB" id="290317at2"/>
<dbReference type="EMBL" id="CP042914">
    <property type="protein sequence ID" value="QEG41737.1"/>
    <property type="molecule type" value="Genomic_DNA"/>
</dbReference>
<dbReference type="KEGG" id="rul:UC8_37630"/>
<dbReference type="Proteomes" id="UP000325286">
    <property type="component" value="Chromosome"/>
</dbReference>
<evidence type="ECO:0000313" key="3">
    <source>
        <dbReference type="Proteomes" id="UP000325286"/>
    </source>
</evidence>
<evidence type="ECO:0008006" key="4">
    <source>
        <dbReference type="Google" id="ProtNLM"/>
    </source>
</evidence>
<protein>
    <recommendedName>
        <fullName evidence="4">Mucin-like protein</fullName>
    </recommendedName>
</protein>
<feature type="chain" id="PRO_5023069346" description="Mucin-like protein" evidence="1">
    <location>
        <begin position="32"/>
        <end position="326"/>
    </location>
</feature>
<sequence precursor="true">MNFPSLFLHRQSIVGLVLLLSGMLFSASAAAQMSWMFGTESDPAAPPVTQVDFAELGQPGGAPAVGSSVAPLPAPTSPPAPASVAVEIQEPLPLAEETRRWYSYPWMWAWSGWTNSAEFGLNASEGNTNSLSLQTGAELKRETERYTFGIDFDYYRTKTGGEVTQDYGRVNFDYDRLLGDSRWSAFGKLGLEWNEFRPFDLRLNLNGGAGYHWFRNDESTVVTRFGAGASREIGAPDDAWVPEALFGVEAEHQITSQQKLKAKIDYFPNWGDFADYRLVSDISWEILLDDSDNLSLKLAATNRYDSTPQGALPRDLFYSMLLLYKF</sequence>
<dbReference type="AlphaFoldDB" id="A0A5B9QRK7"/>
<evidence type="ECO:0000313" key="2">
    <source>
        <dbReference type="EMBL" id="QEG41737.1"/>
    </source>
</evidence>
<keyword evidence="3" id="KW-1185">Reference proteome</keyword>
<dbReference type="Pfam" id="PF04338">
    <property type="entry name" value="DUF481"/>
    <property type="match status" value="1"/>
</dbReference>
<reference evidence="2 3" key="1">
    <citation type="submission" date="2019-08" db="EMBL/GenBank/DDBJ databases">
        <title>Deep-cultivation of Planctomycetes and their phenomic and genomic characterization uncovers novel biology.</title>
        <authorList>
            <person name="Wiegand S."/>
            <person name="Jogler M."/>
            <person name="Boedeker C."/>
            <person name="Pinto D."/>
            <person name="Vollmers J."/>
            <person name="Rivas-Marin E."/>
            <person name="Kohn T."/>
            <person name="Peeters S.H."/>
            <person name="Heuer A."/>
            <person name="Rast P."/>
            <person name="Oberbeckmann S."/>
            <person name="Bunk B."/>
            <person name="Jeske O."/>
            <person name="Meyerdierks A."/>
            <person name="Storesund J.E."/>
            <person name="Kallscheuer N."/>
            <person name="Luecker S."/>
            <person name="Lage O.M."/>
            <person name="Pohl T."/>
            <person name="Merkel B.J."/>
            <person name="Hornburger P."/>
            <person name="Mueller R.-W."/>
            <person name="Bruemmer F."/>
            <person name="Labrenz M."/>
            <person name="Spormann A.M."/>
            <person name="Op den Camp H."/>
            <person name="Overmann J."/>
            <person name="Amann R."/>
            <person name="Jetten M.S.M."/>
            <person name="Mascher T."/>
            <person name="Medema M.H."/>
            <person name="Devos D.P."/>
            <person name="Kaster A.-K."/>
            <person name="Ovreas L."/>
            <person name="Rohde M."/>
            <person name="Galperin M.Y."/>
            <person name="Jogler C."/>
        </authorList>
    </citation>
    <scope>NUCLEOTIDE SEQUENCE [LARGE SCALE GENOMIC DNA]</scope>
    <source>
        <strain evidence="2 3">UC8</strain>
    </source>
</reference>
<keyword evidence="1" id="KW-0732">Signal</keyword>
<name>A0A5B9QRK7_9BACT</name>
<dbReference type="RefSeq" id="WP_148080394.1">
    <property type="nucleotide sequence ID" value="NZ_CP042914.1"/>
</dbReference>
<dbReference type="InterPro" id="IPR007433">
    <property type="entry name" value="DUF481"/>
</dbReference>
<gene>
    <name evidence="2" type="ORF">UC8_37630</name>
</gene>
<evidence type="ECO:0000256" key="1">
    <source>
        <dbReference type="SAM" id="SignalP"/>
    </source>
</evidence>
<proteinExistence type="predicted"/>
<feature type="signal peptide" evidence="1">
    <location>
        <begin position="1"/>
        <end position="31"/>
    </location>
</feature>
<accession>A0A5B9QRK7</accession>